<evidence type="ECO:0000256" key="2">
    <source>
        <dbReference type="ARBA" id="ARBA00022532"/>
    </source>
</evidence>
<evidence type="ECO:0000259" key="3">
    <source>
        <dbReference type="SMART" id="SM01329"/>
    </source>
</evidence>
<dbReference type="Gene3D" id="3.40.718.10">
    <property type="entry name" value="Isopropylmalate Dehydrogenase"/>
    <property type="match status" value="1"/>
</dbReference>
<dbReference type="PANTHER" id="PTHR11835:SF60">
    <property type="entry name" value="ISOCITRATE DEHYDROGENASE [NAD] SUBUNIT, MITOCHONDRIAL"/>
    <property type="match status" value="1"/>
</dbReference>
<dbReference type="Pfam" id="PF00180">
    <property type="entry name" value="Iso_dh"/>
    <property type="match status" value="1"/>
</dbReference>
<dbReference type="InterPro" id="IPR024084">
    <property type="entry name" value="IsoPropMal-DH-like_dom"/>
</dbReference>
<dbReference type="SUPFAM" id="SSF53659">
    <property type="entry name" value="Isocitrate/Isopropylmalate dehydrogenase-like"/>
    <property type="match status" value="1"/>
</dbReference>
<dbReference type="RefSeq" id="XP_028128674.1">
    <property type="nucleotide sequence ID" value="XM_028272873.1"/>
</dbReference>
<proteinExistence type="inferred from homology"/>
<name>A0A6P7EZG2_DIAVI</name>
<dbReference type="OrthoDB" id="10261637at2759"/>
<dbReference type="PANTHER" id="PTHR11835">
    <property type="entry name" value="DECARBOXYLATING DEHYDROGENASES-ISOCITRATE, ISOPROPYLMALATE, TARTRATE"/>
    <property type="match status" value="1"/>
</dbReference>
<dbReference type="SMART" id="SM01329">
    <property type="entry name" value="Iso_dh"/>
    <property type="match status" value="1"/>
</dbReference>
<organism evidence="4">
    <name type="scientific">Diabrotica virgifera virgifera</name>
    <name type="common">western corn rootworm</name>
    <dbReference type="NCBI Taxonomy" id="50390"/>
    <lineage>
        <taxon>Eukaryota</taxon>
        <taxon>Metazoa</taxon>
        <taxon>Ecdysozoa</taxon>
        <taxon>Arthropoda</taxon>
        <taxon>Hexapoda</taxon>
        <taxon>Insecta</taxon>
        <taxon>Pterygota</taxon>
        <taxon>Neoptera</taxon>
        <taxon>Endopterygota</taxon>
        <taxon>Coleoptera</taxon>
        <taxon>Polyphaga</taxon>
        <taxon>Cucujiformia</taxon>
        <taxon>Chrysomeloidea</taxon>
        <taxon>Chrysomelidae</taxon>
        <taxon>Galerucinae</taxon>
        <taxon>Diabroticina</taxon>
        <taxon>Diabroticites</taxon>
        <taxon>Diabrotica</taxon>
    </lineage>
</organism>
<feature type="domain" description="Isopropylmalate dehydrogenase-like" evidence="3">
    <location>
        <begin position="52"/>
        <end position="361"/>
    </location>
</feature>
<dbReference type="GO" id="GO:0006099">
    <property type="term" value="P:tricarboxylic acid cycle"/>
    <property type="evidence" value="ECO:0007669"/>
    <property type="project" value="UniProtKB-KW"/>
</dbReference>
<dbReference type="GO" id="GO:0006102">
    <property type="term" value="P:isocitrate metabolic process"/>
    <property type="evidence" value="ECO:0007669"/>
    <property type="project" value="TreeGrafter"/>
</dbReference>
<dbReference type="GO" id="GO:0005739">
    <property type="term" value="C:mitochondrion"/>
    <property type="evidence" value="ECO:0007669"/>
    <property type="project" value="TreeGrafter"/>
</dbReference>
<accession>A0A6P7EZG2</accession>
<dbReference type="AlphaFoldDB" id="A0A6P7EZG2"/>
<evidence type="ECO:0000313" key="4">
    <source>
        <dbReference type="RefSeq" id="XP_028128674.1"/>
    </source>
</evidence>
<keyword evidence="2" id="KW-0816">Tricarboxylic acid cycle</keyword>
<protein>
    <submittedName>
        <fullName evidence="4">Isocitrate dehydrogenase [NAD] subunit gamma, mitochondrial-like</fullName>
    </submittedName>
</protein>
<sequence>MNKLARQLGNLVLTRHLATAADTFAGLVKNKQVPIWSTLSPPPENTHGGRRIVTMLPGIGSGPQMMEYVKEIFEAAYVPIDFEVVDESDEIALLSIRRNGVAIKGHIPSLADTSSNVSLRAQLDLFVYLVHCTSYPNVRCRFPALDIYLLRQNTEGEYAMLEHESKPGIVESLKIITRENSERFGRWAFEFASKNGRKKVTIVHKANIMKLSDGLFLNTLQEIAKEYPDIEVNDLIVDNCCMQIVSNPGMFDVIVTPNLYGNILTSIICGLIGGPGLISGQNYGNNAAVFEVASRHLAFEDKRYVNPIAMINAAVNLLFYLNKEQHAILICEAIYKTLVDEKIHTPDIGGENTGPEMVKRIIKNIREGLKTANIRTF</sequence>
<reference evidence="4" key="1">
    <citation type="submission" date="2025-08" db="UniProtKB">
        <authorList>
            <consortium name="RefSeq"/>
        </authorList>
    </citation>
    <scope>IDENTIFICATION</scope>
    <source>
        <tissue evidence="4">Whole insect</tissue>
    </source>
</reference>
<dbReference type="InParanoid" id="A0A6P7EZG2"/>
<gene>
    <name evidence="4" type="primary">LOC114324946</name>
</gene>
<evidence type="ECO:0000256" key="1">
    <source>
        <dbReference type="ARBA" id="ARBA00007769"/>
    </source>
</evidence>
<comment type="similarity">
    <text evidence="1">Belongs to the isocitrate and isopropylmalate dehydrogenases family.</text>
</comment>
<dbReference type="KEGG" id="dvv:114324946"/>